<evidence type="ECO:0000313" key="2">
    <source>
        <dbReference type="Proteomes" id="UP001208017"/>
    </source>
</evidence>
<proteinExistence type="predicted"/>
<keyword evidence="2" id="KW-1185">Reference proteome</keyword>
<accession>A0ABT3X721</accession>
<evidence type="ECO:0008006" key="3">
    <source>
        <dbReference type="Google" id="ProtNLM"/>
    </source>
</evidence>
<evidence type="ECO:0000313" key="1">
    <source>
        <dbReference type="EMBL" id="MCX7571431.1"/>
    </source>
</evidence>
<protein>
    <recommendedName>
        <fullName evidence="3">PepSY domain-containing protein</fullName>
    </recommendedName>
</protein>
<organism evidence="1 2">
    <name type="scientific">Tumebacillus lacus</name>
    <dbReference type="NCBI Taxonomy" id="2995335"/>
    <lineage>
        <taxon>Bacteria</taxon>
        <taxon>Bacillati</taxon>
        <taxon>Bacillota</taxon>
        <taxon>Bacilli</taxon>
        <taxon>Bacillales</taxon>
        <taxon>Alicyclobacillaceae</taxon>
        <taxon>Tumebacillus</taxon>
    </lineage>
</organism>
<name>A0ABT3X721_9BACL</name>
<gene>
    <name evidence="1" type="ORF">OS242_15885</name>
</gene>
<dbReference type="RefSeq" id="WP_267152679.1">
    <property type="nucleotide sequence ID" value="NZ_JAPMLT010000010.1"/>
</dbReference>
<comment type="caution">
    <text evidence="1">The sequence shown here is derived from an EMBL/GenBank/DDBJ whole genome shotgun (WGS) entry which is preliminary data.</text>
</comment>
<dbReference type="EMBL" id="JAPMLT010000010">
    <property type="protein sequence ID" value="MCX7571431.1"/>
    <property type="molecule type" value="Genomic_DNA"/>
</dbReference>
<sequence length="104" mass="11175">MNLLLPVSLLTFALLLYGSLIHLSQTDLQITLDTIRSEQAALLADSGLAAARARHNRDPDWRGDSGSIPFGDGTYRYKITDLNGEVSLQSSGFVGDSVSHATAK</sequence>
<reference evidence="1 2" key="1">
    <citation type="submission" date="2022-11" db="EMBL/GenBank/DDBJ databases">
        <title>Study of microbial diversity in lake waters.</title>
        <authorList>
            <person name="Zhang J."/>
        </authorList>
    </citation>
    <scope>NUCLEOTIDE SEQUENCE [LARGE SCALE GENOMIC DNA]</scope>
    <source>
        <strain evidence="1 2">DT12</strain>
    </source>
</reference>
<dbReference type="Proteomes" id="UP001208017">
    <property type="component" value="Unassembled WGS sequence"/>
</dbReference>